<dbReference type="EMBL" id="RQTU01000020">
    <property type="protein sequence ID" value="RRD73908.1"/>
    <property type="molecule type" value="Genomic_DNA"/>
</dbReference>
<accession>A0A3P1YT50</accession>
<comment type="caution">
    <text evidence="1">The sequence shown here is derived from an EMBL/GenBank/DDBJ whole genome shotgun (WGS) entry which is preliminary data.</text>
</comment>
<evidence type="ECO:0000313" key="1">
    <source>
        <dbReference type="EMBL" id="RRD73908.1"/>
    </source>
</evidence>
<gene>
    <name evidence="1" type="ORF">EIA08_18070</name>
</gene>
<evidence type="ECO:0008006" key="3">
    <source>
        <dbReference type="Google" id="ProtNLM"/>
    </source>
</evidence>
<sequence length="98" mass="11455">MEIDFSYSPETIERRFEIIGCKTISEEHYWILYDANTWLCALAECRPSLCAGEGGLRHKVLATLEVNTLRYWCVEILRDNKELHLLLLNKCAPLRRKA</sequence>
<dbReference type="AlphaFoldDB" id="A0A3P1YT50"/>
<proteinExistence type="predicted"/>
<dbReference type="Proteomes" id="UP000271008">
    <property type="component" value="Unassembled WGS sequence"/>
</dbReference>
<organism evidence="1 2">
    <name type="scientific">Escherichia coli</name>
    <dbReference type="NCBI Taxonomy" id="562"/>
    <lineage>
        <taxon>Bacteria</taxon>
        <taxon>Pseudomonadati</taxon>
        <taxon>Pseudomonadota</taxon>
        <taxon>Gammaproteobacteria</taxon>
        <taxon>Enterobacterales</taxon>
        <taxon>Enterobacteriaceae</taxon>
        <taxon>Escherichia</taxon>
    </lineage>
</organism>
<protein>
    <recommendedName>
        <fullName evidence="3">PmgF</fullName>
    </recommendedName>
</protein>
<evidence type="ECO:0000313" key="2">
    <source>
        <dbReference type="Proteomes" id="UP000271008"/>
    </source>
</evidence>
<name>A0A3P1YT50_ECOLX</name>
<reference evidence="1 2" key="1">
    <citation type="submission" date="2018-11" db="EMBL/GenBank/DDBJ databases">
        <title>Enterobacteriaceae from Patient.</title>
        <authorList>
            <person name="Shen C."/>
            <person name="Yang Y."/>
            <person name="Tian G."/>
        </authorList>
    </citation>
    <scope>NUCLEOTIDE SEQUENCE [LARGE SCALE GENOMIC DNA]</scope>
    <source>
        <strain evidence="1 2">GBGD28</strain>
    </source>
</reference>